<dbReference type="SUPFAM" id="SSF52540">
    <property type="entry name" value="P-loop containing nucleoside triphosphate hydrolases"/>
    <property type="match status" value="1"/>
</dbReference>
<dbReference type="GO" id="GO:0005524">
    <property type="term" value="F:ATP binding"/>
    <property type="evidence" value="ECO:0007669"/>
    <property type="project" value="InterPro"/>
</dbReference>
<gene>
    <name evidence="2" type="ORF">BACPEC_03243</name>
</gene>
<dbReference type="eggNOG" id="COG0305">
    <property type="taxonomic scope" value="Bacteria"/>
</dbReference>
<evidence type="ECO:0000313" key="2">
    <source>
        <dbReference type="EMBL" id="EEC56734.1"/>
    </source>
</evidence>
<accession>B7AWZ3</accession>
<dbReference type="InterPro" id="IPR027417">
    <property type="entry name" value="P-loop_NTPase"/>
</dbReference>
<dbReference type="GO" id="GO:0003678">
    <property type="term" value="F:DNA helicase activity"/>
    <property type="evidence" value="ECO:0007669"/>
    <property type="project" value="InterPro"/>
</dbReference>
<dbReference type="PANTHER" id="PTHR30153">
    <property type="entry name" value="REPLICATIVE DNA HELICASE DNAB"/>
    <property type="match status" value="1"/>
</dbReference>
<dbReference type="CDD" id="cd00984">
    <property type="entry name" value="DnaB_C"/>
    <property type="match status" value="1"/>
</dbReference>
<protein>
    <recommendedName>
        <fullName evidence="1">SF4 helicase domain-containing protein</fullName>
    </recommendedName>
</protein>
<dbReference type="EMBL" id="ABVQ01000037">
    <property type="protein sequence ID" value="EEC56734.1"/>
    <property type="molecule type" value="Genomic_DNA"/>
</dbReference>
<dbReference type="Proteomes" id="UP000003136">
    <property type="component" value="Unassembled WGS sequence"/>
</dbReference>
<dbReference type="InterPro" id="IPR007694">
    <property type="entry name" value="DNA_helicase_DnaB-like_C"/>
</dbReference>
<comment type="caution">
    <text evidence="2">The sequence shown here is derived from an EMBL/GenBank/DDBJ whole genome shotgun (WGS) entry which is preliminary data.</text>
</comment>
<dbReference type="PANTHER" id="PTHR30153:SF2">
    <property type="entry name" value="REPLICATIVE DNA HELICASE"/>
    <property type="match status" value="1"/>
</dbReference>
<dbReference type="PROSITE" id="PS51199">
    <property type="entry name" value="SF4_HELICASE"/>
    <property type="match status" value="1"/>
</dbReference>
<organism evidence="2 3">
    <name type="scientific">[Bacteroides] pectinophilus ATCC 43243</name>
    <dbReference type="NCBI Taxonomy" id="483218"/>
    <lineage>
        <taxon>Bacteria</taxon>
        <taxon>Bacillati</taxon>
        <taxon>Bacillota</taxon>
        <taxon>Clostridia</taxon>
        <taxon>Eubacteriales</taxon>
    </lineage>
</organism>
<dbReference type="HOGENOM" id="CLU_005373_1_1_9"/>
<dbReference type="GO" id="GO:0006260">
    <property type="term" value="P:DNA replication"/>
    <property type="evidence" value="ECO:0007669"/>
    <property type="project" value="InterPro"/>
</dbReference>
<proteinExistence type="predicted"/>
<evidence type="ECO:0000313" key="3">
    <source>
        <dbReference type="Proteomes" id="UP000003136"/>
    </source>
</evidence>
<dbReference type="Pfam" id="PF03796">
    <property type="entry name" value="DnaB_C"/>
    <property type="match status" value="1"/>
</dbReference>
<evidence type="ECO:0000259" key="1">
    <source>
        <dbReference type="PROSITE" id="PS51199"/>
    </source>
</evidence>
<reference evidence="2 3" key="1">
    <citation type="submission" date="2008-11" db="EMBL/GenBank/DDBJ databases">
        <title>Draft genome sequence of Bacteroides pectinophilus (ATCC 43243).</title>
        <authorList>
            <person name="Sudarsanam P."/>
            <person name="Ley R."/>
            <person name="Guruge J."/>
            <person name="Turnbaugh P.J."/>
            <person name="Mahowald M."/>
            <person name="Liep D."/>
            <person name="Gordon J."/>
        </authorList>
    </citation>
    <scope>NUCLEOTIDE SEQUENCE [LARGE SCALE GENOMIC DNA]</scope>
    <source>
        <strain evidence="2 3">ATCC 43243</strain>
    </source>
</reference>
<name>B7AWZ3_9FIRM</name>
<dbReference type="STRING" id="483218.BACPEC_03243"/>
<keyword evidence="3" id="KW-1185">Reference proteome</keyword>
<dbReference type="AlphaFoldDB" id="B7AWZ3"/>
<dbReference type="Gene3D" id="3.40.50.300">
    <property type="entry name" value="P-loop containing nucleotide triphosphate hydrolases"/>
    <property type="match status" value="1"/>
</dbReference>
<dbReference type="GO" id="GO:0005829">
    <property type="term" value="C:cytosol"/>
    <property type="evidence" value="ECO:0007669"/>
    <property type="project" value="TreeGrafter"/>
</dbReference>
<reference evidence="2 3" key="2">
    <citation type="submission" date="2008-11" db="EMBL/GenBank/DDBJ databases">
        <authorList>
            <person name="Fulton L."/>
            <person name="Clifton S."/>
            <person name="Fulton B."/>
            <person name="Xu J."/>
            <person name="Minx P."/>
            <person name="Pepin K.H."/>
            <person name="Johnson M."/>
            <person name="Bhonagiri V."/>
            <person name="Nash W.E."/>
            <person name="Mardis E.R."/>
            <person name="Wilson R.K."/>
        </authorList>
    </citation>
    <scope>NUCLEOTIDE SEQUENCE [LARGE SCALE GENOMIC DNA]</scope>
    <source>
        <strain evidence="2 3">ATCC 43243</strain>
    </source>
</reference>
<feature type="domain" description="SF4 helicase" evidence="1">
    <location>
        <begin position="1"/>
        <end position="192"/>
    </location>
</feature>
<sequence>MNRGVDADKLRKGRLDGSDWAKLLEGADNIAKSHLIIEDTPGISIGEMRSKCRKMKLESNLGLIIIDYLQLMSGSGRSSDSRQQEISDISRALKQLARELEVPVVALSQLSRAVEKRDDHRPMLSDLRESGAIEQDADVVMFLYRDDYYNKDTDIPGVAEVIIAKQRNGPIGTVQMAWIAEQTKFADMARPQDGRNFG</sequence>